<reference evidence="2 3" key="1">
    <citation type="journal article" date="2024" name="Nat. Commun.">
        <title>Phylogenomics reveals the evolutionary origins of lichenization in chlorophyte algae.</title>
        <authorList>
            <person name="Puginier C."/>
            <person name="Libourel C."/>
            <person name="Otte J."/>
            <person name="Skaloud P."/>
            <person name="Haon M."/>
            <person name="Grisel S."/>
            <person name="Petersen M."/>
            <person name="Berrin J.G."/>
            <person name="Delaux P.M."/>
            <person name="Dal Grande F."/>
            <person name="Keller J."/>
        </authorList>
    </citation>
    <scope>NUCLEOTIDE SEQUENCE [LARGE SCALE GENOMIC DNA]</scope>
    <source>
        <strain evidence="2 3">SAG 2043</strain>
    </source>
</reference>
<dbReference type="AlphaFoldDB" id="A0AAW1Q4L7"/>
<evidence type="ECO:0000256" key="1">
    <source>
        <dbReference type="SAM" id="MobiDB-lite"/>
    </source>
</evidence>
<name>A0AAW1Q4L7_9CHLO</name>
<evidence type="ECO:0000313" key="2">
    <source>
        <dbReference type="EMBL" id="KAK9815337.1"/>
    </source>
</evidence>
<dbReference type="Proteomes" id="UP001489004">
    <property type="component" value="Unassembled WGS sequence"/>
</dbReference>
<sequence>MLSQDQLAGIHVGTVWHCDDRGSQRKSKRGSASPRDLLERDATNVWTEQDTSLAGSLPDEAADVRVSQLAPTSLHAAANIPHKDALGLFVPVSNLVAMLEARGQVELALDLYLKEASMSTYKRALTGAMPAQQHEVQRP</sequence>
<accession>A0AAW1Q4L7</accession>
<feature type="region of interest" description="Disordered" evidence="1">
    <location>
        <begin position="20"/>
        <end position="44"/>
    </location>
</feature>
<dbReference type="EMBL" id="JALJOR010000006">
    <property type="protein sequence ID" value="KAK9815337.1"/>
    <property type="molecule type" value="Genomic_DNA"/>
</dbReference>
<evidence type="ECO:0000313" key="3">
    <source>
        <dbReference type="Proteomes" id="UP001489004"/>
    </source>
</evidence>
<comment type="caution">
    <text evidence="2">The sequence shown here is derived from an EMBL/GenBank/DDBJ whole genome shotgun (WGS) entry which is preliminary data.</text>
</comment>
<keyword evidence="3" id="KW-1185">Reference proteome</keyword>
<organism evidence="2 3">
    <name type="scientific">[Myrmecia] bisecta</name>
    <dbReference type="NCBI Taxonomy" id="41462"/>
    <lineage>
        <taxon>Eukaryota</taxon>
        <taxon>Viridiplantae</taxon>
        <taxon>Chlorophyta</taxon>
        <taxon>core chlorophytes</taxon>
        <taxon>Trebouxiophyceae</taxon>
        <taxon>Trebouxiales</taxon>
        <taxon>Trebouxiaceae</taxon>
        <taxon>Myrmecia</taxon>
    </lineage>
</organism>
<protein>
    <submittedName>
        <fullName evidence="2">Uncharacterized protein</fullName>
    </submittedName>
</protein>
<proteinExistence type="predicted"/>
<gene>
    <name evidence="2" type="ORF">WJX72_001935</name>
</gene>